<gene>
    <name evidence="1" type="ORF">LshimejAT787_0803030</name>
</gene>
<name>A0A9P3PPU9_LYOSH</name>
<proteinExistence type="predicted"/>
<dbReference type="AlphaFoldDB" id="A0A9P3PPU9"/>
<keyword evidence="2" id="KW-1185">Reference proteome</keyword>
<organism evidence="1 2">
    <name type="scientific">Lyophyllum shimeji</name>
    <name type="common">Hon-shimeji</name>
    <name type="synonym">Tricholoma shimeji</name>
    <dbReference type="NCBI Taxonomy" id="47721"/>
    <lineage>
        <taxon>Eukaryota</taxon>
        <taxon>Fungi</taxon>
        <taxon>Dikarya</taxon>
        <taxon>Basidiomycota</taxon>
        <taxon>Agaricomycotina</taxon>
        <taxon>Agaricomycetes</taxon>
        <taxon>Agaricomycetidae</taxon>
        <taxon>Agaricales</taxon>
        <taxon>Tricholomatineae</taxon>
        <taxon>Lyophyllaceae</taxon>
        <taxon>Lyophyllum</taxon>
    </lineage>
</organism>
<dbReference type="Proteomes" id="UP001063166">
    <property type="component" value="Unassembled WGS sequence"/>
</dbReference>
<sequence>MVITVFSRFKQWVFSALREPPSALPRIRLGPPGSADNFIMVCKRPRGHDAYDLWDLGEFDQRGSVETRRRSKKRNRGVDGFRFPGKGCKVKRTKMDPRALSWIRVGP</sequence>
<dbReference type="OrthoDB" id="550577at2759"/>
<comment type="caution">
    <text evidence="1">The sequence shown here is derived from an EMBL/GenBank/DDBJ whole genome shotgun (WGS) entry which is preliminary data.</text>
</comment>
<reference evidence="1" key="1">
    <citation type="submission" date="2022-07" db="EMBL/GenBank/DDBJ databases">
        <title>The genome of Lyophyllum shimeji provides insight into the initial evolution of ectomycorrhizal fungal genome.</title>
        <authorList>
            <person name="Kobayashi Y."/>
            <person name="Shibata T."/>
            <person name="Hirakawa H."/>
            <person name="Shigenobu S."/>
            <person name="Nishiyama T."/>
            <person name="Yamada A."/>
            <person name="Hasebe M."/>
            <person name="Kawaguchi M."/>
        </authorList>
    </citation>
    <scope>NUCLEOTIDE SEQUENCE</scope>
    <source>
        <strain evidence="1">AT787</strain>
    </source>
</reference>
<evidence type="ECO:0000313" key="2">
    <source>
        <dbReference type="Proteomes" id="UP001063166"/>
    </source>
</evidence>
<accession>A0A9P3PPU9</accession>
<dbReference type="EMBL" id="BRPK01000008">
    <property type="protein sequence ID" value="GLB40432.1"/>
    <property type="molecule type" value="Genomic_DNA"/>
</dbReference>
<evidence type="ECO:0000313" key="1">
    <source>
        <dbReference type="EMBL" id="GLB40432.1"/>
    </source>
</evidence>
<protein>
    <submittedName>
        <fullName evidence="1">Uncharacterized protein</fullName>
    </submittedName>
</protein>
<dbReference type="Gene3D" id="3.20.20.80">
    <property type="entry name" value="Glycosidases"/>
    <property type="match status" value="1"/>
</dbReference>